<accession>A0A3E3IC52</accession>
<comment type="caution">
    <text evidence="1">The sequence shown here is derived from an EMBL/GenBank/DDBJ whole genome shotgun (WGS) entry which is preliminary data.</text>
</comment>
<reference evidence="1 2" key="1">
    <citation type="submission" date="2018-08" db="EMBL/GenBank/DDBJ databases">
        <title>A genome reference for cultivated species of the human gut microbiota.</title>
        <authorList>
            <person name="Zou Y."/>
            <person name="Xue W."/>
            <person name="Luo G."/>
        </authorList>
    </citation>
    <scope>NUCLEOTIDE SEQUENCE [LARGE SCALE GENOMIC DNA]</scope>
    <source>
        <strain evidence="1 2">AF26-4BH</strain>
    </source>
</reference>
<gene>
    <name evidence="1" type="ORF">DWY69_26690</name>
</gene>
<dbReference type="Proteomes" id="UP000261166">
    <property type="component" value="Unassembled WGS sequence"/>
</dbReference>
<name>A0A3E3IC52_9FIRM</name>
<dbReference type="EMBL" id="QVLU01000038">
    <property type="protein sequence ID" value="RGE64626.1"/>
    <property type="molecule type" value="Genomic_DNA"/>
</dbReference>
<organism evidence="1 2">
    <name type="scientific">Eisenbergiella massiliensis</name>
    <dbReference type="NCBI Taxonomy" id="1720294"/>
    <lineage>
        <taxon>Bacteria</taxon>
        <taxon>Bacillati</taxon>
        <taxon>Bacillota</taxon>
        <taxon>Clostridia</taxon>
        <taxon>Lachnospirales</taxon>
        <taxon>Lachnospiraceae</taxon>
        <taxon>Eisenbergiella</taxon>
    </lineage>
</organism>
<evidence type="ECO:0000313" key="1">
    <source>
        <dbReference type="EMBL" id="RGE64626.1"/>
    </source>
</evidence>
<dbReference type="AlphaFoldDB" id="A0A3E3IC52"/>
<protein>
    <submittedName>
        <fullName evidence="1">Uncharacterized protein</fullName>
    </submittedName>
</protein>
<dbReference type="RefSeq" id="WP_117531619.1">
    <property type="nucleotide sequence ID" value="NZ_QVLU01000038.1"/>
</dbReference>
<sequence>MGKVIEINGIRYELINAEIIEVTKEGEKLGDIFINSGDWELIEKGADPIAEAWEDGNGNVLSLEGWG</sequence>
<proteinExistence type="predicted"/>
<evidence type="ECO:0000313" key="2">
    <source>
        <dbReference type="Proteomes" id="UP000261166"/>
    </source>
</evidence>